<evidence type="ECO:0000256" key="1">
    <source>
        <dbReference type="ARBA" id="ARBA00010556"/>
    </source>
</evidence>
<name>A0A495RH39_9GAMM</name>
<feature type="domain" description="Alpha-2-macroglobulin" evidence="5">
    <location>
        <begin position="996"/>
        <end position="1085"/>
    </location>
</feature>
<dbReference type="Pfam" id="PF21142">
    <property type="entry name" value="A2M_bMG2"/>
    <property type="match status" value="1"/>
</dbReference>
<gene>
    <name evidence="6" type="ORF">DES39_0050</name>
</gene>
<dbReference type="Pfam" id="PF11974">
    <property type="entry name" value="bMG3"/>
    <property type="match status" value="1"/>
</dbReference>
<dbReference type="InterPro" id="IPR041462">
    <property type="entry name" value="Bact_A2M_MG6"/>
</dbReference>
<evidence type="ECO:0000313" key="7">
    <source>
        <dbReference type="Proteomes" id="UP000278542"/>
    </source>
</evidence>
<dbReference type="InterPro" id="IPR026284">
    <property type="entry name" value="A2MG_proteobact"/>
</dbReference>
<dbReference type="OrthoDB" id="9767116at2"/>
<evidence type="ECO:0000259" key="5">
    <source>
        <dbReference type="SMART" id="SM01360"/>
    </source>
</evidence>
<dbReference type="RefSeq" id="WP_121143774.1">
    <property type="nucleotide sequence ID" value="NZ_RBWY01000001.1"/>
</dbReference>
<accession>A0A495RH39</accession>
<dbReference type="InterPro" id="IPR040639">
    <property type="entry name" value="A2MG_MG1"/>
</dbReference>
<proteinExistence type="inferred from homology"/>
<dbReference type="SUPFAM" id="SSF48239">
    <property type="entry name" value="Terpenoid cyclases/Protein prenyltransferases"/>
    <property type="match status" value="1"/>
</dbReference>
<dbReference type="Pfam" id="PF17970">
    <property type="entry name" value="bMG1"/>
    <property type="match status" value="1"/>
</dbReference>
<dbReference type="PANTHER" id="PTHR40094:SF1">
    <property type="entry name" value="UBIQUITIN DOMAIN-CONTAINING PROTEIN"/>
    <property type="match status" value="1"/>
</dbReference>
<organism evidence="6 7">
    <name type="scientific">Orbus hercynius</name>
    <dbReference type="NCBI Taxonomy" id="593135"/>
    <lineage>
        <taxon>Bacteria</taxon>
        <taxon>Pseudomonadati</taxon>
        <taxon>Pseudomonadota</taxon>
        <taxon>Gammaproteobacteria</taxon>
        <taxon>Orbales</taxon>
        <taxon>Orbaceae</taxon>
        <taxon>Orbus</taxon>
    </lineage>
</organism>
<keyword evidence="2 3" id="KW-0732">Signal</keyword>
<dbReference type="InterPro" id="IPR041203">
    <property type="entry name" value="Bact_A2M_MG5"/>
</dbReference>
<reference evidence="6 7" key="1">
    <citation type="submission" date="2018-10" db="EMBL/GenBank/DDBJ databases">
        <title>Genomic Encyclopedia of Type Strains, Phase IV (KMG-IV): sequencing the most valuable type-strain genomes for metagenomic binning, comparative biology and taxonomic classification.</title>
        <authorList>
            <person name="Goeker M."/>
        </authorList>
    </citation>
    <scope>NUCLEOTIDE SEQUENCE [LARGE SCALE GENOMIC DNA]</scope>
    <source>
        <strain evidence="6 7">DSM 22228</strain>
    </source>
</reference>
<dbReference type="Pfam" id="PF00207">
    <property type="entry name" value="A2M"/>
    <property type="match status" value="1"/>
</dbReference>
<protein>
    <recommendedName>
        <fullName evidence="8">Alpha-2-macroglobulin</fullName>
    </recommendedName>
</protein>
<evidence type="ECO:0000313" key="6">
    <source>
        <dbReference type="EMBL" id="RKS86847.1"/>
    </source>
</evidence>
<dbReference type="PANTHER" id="PTHR40094">
    <property type="entry name" value="ALPHA-2-MACROGLOBULIN HOMOLOG"/>
    <property type="match status" value="1"/>
</dbReference>
<sequence>MKCSINYLLLCCISLLLWGCDNTDKSVNSSTDNGEYSIIIESDNSPIDYSDSISSATPVSENGELVLDETLQKNYSNKPLSVLDSAEMIIDGASTLVITFSIPLDSKQDFNRLLRLVEEGKGDVDGHWELSSNGRELRHRYLAPSTKLTLSIDKSLTAINSKQLKMQYKKTLVTRHRSPMVGFTSNGSLLPSKSMTGLPITTLNVNQIDVNFFRIKSDQIHDFMQNYSSAKQLSVWDAESTLSYADLVYSARFELTPRLNIQENKIIDLGHIEALKAEGTYIAILNQSGKYNYSNPMTIFSISNIGIVVHEYEKGKLSAFAHRLDDGSALADITLTALCSKKDKQCSPVTVRTNQQGYAQLKLNANVQYRLVTASDGHQMSFVDIEHHALDLSEFNVLGAPFYQKQIFTFGPRDLYHPNEIVHLNALLRDADGQLLPEQPIKTQIISPTGQIIKDFVWKSVNANSGFYQTEFIIPANAATGKWLFKFNLGDDIYRYHYFSVEDFLPERMAITLKSESVRPILTSQNASFTVKGWYLYGAPASGNELQAIIATAQERQVPQLTDFQIGSVTEANLVRQINHIEQTLNSQGFANMTIDKQNWSDIKSPINITLQASILDVGGRPIIRKATQSVWPAERMPAIRPLFGQSQYYDWSLGQYVSAPVLGLGENANFEVAYVDQDGNKLAANKLIVRIVKERRDYYWSWSDSEGWQSKYDSKEFIVLDDNLKIAENGIGKVSFLPDDSGSYRIEVIDPKSALMSSVRFWSGYSWGDNADHRAEVRPDQVKLTLDKSSYRPGDTAKVHMDAPVSGSGYISLETNDGNLWMKKVNVGKGGIDVEIPIKNWGRHDIYVSAIVIRPSTDSTLETIKRAVGLLYLPMDTSDRQLAVTLDVPPKVNPEKVVKVKVKVSNNTIKDRQITVLLSAVDSGVLNITHFMTPDPYSAFLGRKRYNVEQFDVYGKLIEGAGSRVGIGFGGDSDNRYNNSMAVGGKKPLTIINIVAQQLKTITLNSRGEAEIDLAIPDFNGELRIMAQAWDKDRFGYAEKNITVSAPIVAELSTPSFLAGGDKTILAFELRNLTDLVQDISLTLHSQGPISILNKHVPTQVQLAPQEHKVMPITTEAHYGFGQGQINVEIGNIKLIDGQTYQLARSWNIGVRPPYSATSRISSAALNGGEGWSLSPSVLTDLIDNTVEAEIVLSHNLPFNLARYIKSLYDYQYNCLEQTISRLYPLLYVNEEQLAKLGINIGSDQQRRDMVQMKIDHLFGMQRTNGSFGLWSQENNEEYWLTVYATEFLLRAKEHGYQVNQQGLAKALERIEQYLYEPSAFYNLTGYYNPDAEDYIEFSTKAYAALILAQQKKITPAMRNELKRLYQQVKSNANGALLSPLPIMQLAIASKLTGNYRSTQDLFDIAISTPRDTQYYWLGDYGSVIRDKAQIYNLMTQYELATDMQADYLLDLSNSLKTELYLSTQELSTLFMVSWNSLPPQQQEVFSVLLNNKEKIKSNETIYRTLGPKELSAGISVHNPYNAAPLYVQFLLSGYTKKMPKPTASDGILTISRQYYDIQGKLITGSELKVGDLAIVMLDVSASRVINDAMVVDMIPAGLVLENPNLPNNSIDIHALPELRELVKQSSLTNIKHQEYLNDRYVAAVDINTNTAKDRYSAKIIYLARAVTAGEYIVPSPYVESMYKPAWNGVGNTIGVMTITGPN</sequence>
<evidence type="ECO:0000259" key="4">
    <source>
        <dbReference type="SMART" id="SM01359"/>
    </source>
</evidence>
<dbReference type="PIRSF" id="PIRSF038980">
    <property type="entry name" value="A2M_bac"/>
    <property type="match status" value="1"/>
</dbReference>
<comment type="similarity">
    <text evidence="1">Belongs to the protease inhibitor I39 (alpha-2-macroglobulin) family. Bacterial alpha-2-macroglobulin subfamily.</text>
</comment>
<dbReference type="InterPro" id="IPR051802">
    <property type="entry name" value="YfhM-like"/>
</dbReference>
<dbReference type="Gene3D" id="1.50.10.20">
    <property type="match status" value="1"/>
</dbReference>
<dbReference type="Proteomes" id="UP000278542">
    <property type="component" value="Unassembled WGS sequence"/>
</dbReference>
<evidence type="ECO:0008006" key="8">
    <source>
        <dbReference type="Google" id="ProtNLM"/>
    </source>
</evidence>
<dbReference type="InterPro" id="IPR021868">
    <property type="entry name" value="Alpha_2_Macroglob_MG3"/>
</dbReference>
<feature type="domain" description="Alpha-2-macroglobulin bait region" evidence="4">
    <location>
        <begin position="783"/>
        <end position="929"/>
    </location>
</feature>
<dbReference type="Gene3D" id="2.60.40.1930">
    <property type="match status" value="1"/>
</dbReference>
<evidence type="ECO:0000256" key="3">
    <source>
        <dbReference type="SAM" id="SignalP"/>
    </source>
</evidence>
<dbReference type="InterPro" id="IPR002890">
    <property type="entry name" value="MG2"/>
</dbReference>
<comment type="caution">
    <text evidence="6">The sequence shown here is derived from an EMBL/GenBank/DDBJ whole genome shotgun (WGS) entry which is preliminary data.</text>
</comment>
<dbReference type="InterPro" id="IPR001599">
    <property type="entry name" value="Macroglobln_a2"/>
</dbReference>
<dbReference type="Pfam" id="PF17973">
    <property type="entry name" value="bMG10"/>
    <property type="match status" value="1"/>
</dbReference>
<dbReference type="Pfam" id="PF17972">
    <property type="entry name" value="bMG5"/>
    <property type="match status" value="1"/>
</dbReference>
<evidence type="ECO:0000256" key="2">
    <source>
        <dbReference type="ARBA" id="ARBA00022729"/>
    </source>
</evidence>
<keyword evidence="7" id="KW-1185">Reference proteome</keyword>
<dbReference type="InterPro" id="IPR008930">
    <property type="entry name" value="Terpenoid_cyclase/PrenylTrfase"/>
</dbReference>
<dbReference type="GO" id="GO:0004866">
    <property type="term" value="F:endopeptidase inhibitor activity"/>
    <property type="evidence" value="ECO:0007669"/>
    <property type="project" value="InterPro"/>
</dbReference>
<dbReference type="InterPro" id="IPR041246">
    <property type="entry name" value="Bact_MG10"/>
</dbReference>
<dbReference type="CDD" id="cd02891">
    <property type="entry name" value="A2M_like"/>
    <property type="match status" value="1"/>
</dbReference>
<dbReference type="SMART" id="SM01360">
    <property type="entry name" value="A2M"/>
    <property type="match status" value="1"/>
</dbReference>
<dbReference type="Pfam" id="PF01835">
    <property type="entry name" value="MG2"/>
    <property type="match status" value="1"/>
</dbReference>
<dbReference type="InterPro" id="IPR049120">
    <property type="entry name" value="A2M_bMG2"/>
</dbReference>
<dbReference type="Pfam" id="PF07703">
    <property type="entry name" value="A2M_BRD"/>
    <property type="match status" value="1"/>
</dbReference>
<feature type="chain" id="PRO_5019714130" description="Alpha-2-macroglobulin" evidence="3">
    <location>
        <begin position="20"/>
        <end position="1704"/>
    </location>
</feature>
<dbReference type="InterPro" id="IPR011625">
    <property type="entry name" value="A2M_N_BRD"/>
</dbReference>
<dbReference type="SMART" id="SM01359">
    <property type="entry name" value="A2M_N_2"/>
    <property type="match status" value="1"/>
</dbReference>
<dbReference type="EMBL" id="RBWY01000001">
    <property type="protein sequence ID" value="RKS86847.1"/>
    <property type="molecule type" value="Genomic_DNA"/>
</dbReference>
<dbReference type="Pfam" id="PF17962">
    <property type="entry name" value="bMG6"/>
    <property type="match status" value="1"/>
</dbReference>
<feature type="signal peptide" evidence="3">
    <location>
        <begin position="1"/>
        <end position="19"/>
    </location>
</feature>